<dbReference type="Proteomes" id="UP000197587">
    <property type="component" value="Unassembled WGS sequence"/>
</dbReference>
<evidence type="ECO:0000313" key="3">
    <source>
        <dbReference type="Proteomes" id="UP000197587"/>
    </source>
</evidence>
<feature type="transmembrane region" description="Helical" evidence="1">
    <location>
        <begin position="55"/>
        <end position="74"/>
    </location>
</feature>
<gene>
    <name evidence="2" type="ORF">AP75_10925</name>
</gene>
<keyword evidence="3" id="KW-1185">Reference proteome</keyword>
<feature type="transmembrane region" description="Helical" evidence="1">
    <location>
        <begin position="12"/>
        <end position="35"/>
    </location>
</feature>
<keyword evidence="1" id="KW-0812">Transmembrane</keyword>
<dbReference type="EMBL" id="JASZ02000027">
    <property type="protein sequence ID" value="OWK97464.1"/>
    <property type="molecule type" value="Genomic_DNA"/>
</dbReference>
<name>A0A246B8L4_9FLAO</name>
<comment type="caution">
    <text evidence="2">The sequence shown here is derived from an EMBL/GenBank/DDBJ whole genome shotgun (WGS) entry which is preliminary data.</text>
</comment>
<evidence type="ECO:0000256" key="1">
    <source>
        <dbReference type="SAM" id="Phobius"/>
    </source>
</evidence>
<keyword evidence="1" id="KW-1133">Transmembrane helix</keyword>
<keyword evidence="1" id="KW-0472">Membrane</keyword>
<protein>
    <submittedName>
        <fullName evidence="2">Uncharacterized protein</fullName>
    </submittedName>
</protein>
<evidence type="ECO:0000313" key="2">
    <source>
        <dbReference type="EMBL" id="OWK97464.1"/>
    </source>
</evidence>
<reference evidence="2 3" key="2">
    <citation type="submission" date="2017-05" db="EMBL/GenBank/DDBJ databases">
        <title>Genome of Chryseobacterium haifense.</title>
        <authorList>
            <person name="Newman J.D."/>
        </authorList>
    </citation>
    <scope>NUCLEOTIDE SEQUENCE [LARGE SCALE GENOMIC DNA]</scope>
    <source>
        <strain evidence="2 3">DSM 19056</strain>
    </source>
</reference>
<dbReference type="AlphaFoldDB" id="A0A246B8L4"/>
<feature type="transmembrane region" description="Helical" evidence="1">
    <location>
        <begin position="86"/>
        <end position="104"/>
    </location>
</feature>
<sequence>MDSIYLVAYTTILIFTILIPSFLLGRIWFAVSPFVINYYRSEKASWYNSWNTDRFLIVVSGVAISVVLSFFWGVKILRQIREVEPDFVEVFFYIVIQIIILVLLEAKMDHPGKPLKAFREFQRKRYDERFVFLEKQNAADTVTHHAAELKKEIQHTKESLAGEIQIHKDISTEIHLLADENNRLLKTSDFPFEFRNTTHLNISNLMTEYFISEESRQPLEDFLLRKRKNGKIVFTKIARNGVSIQPILDFFSRYTDLIEKCKAEKYSQAETAKIINETASALTRKGELENQPINSKNLSKYLS</sequence>
<reference evidence="2 3" key="1">
    <citation type="submission" date="2014-01" db="EMBL/GenBank/DDBJ databases">
        <authorList>
            <consortium name="Genome Consortium for Active Teaching"/>
            <person name="Sontag T.C."/>
            <person name="Newman J.D."/>
        </authorList>
    </citation>
    <scope>NUCLEOTIDE SEQUENCE [LARGE SCALE GENOMIC DNA]</scope>
    <source>
        <strain evidence="2 3">DSM 19056</strain>
    </source>
</reference>
<dbReference type="RefSeq" id="WP_031501605.1">
    <property type="nucleotide sequence ID" value="NZ_JASZ02000027.1"/>
</dbReference>
<proteinExistence type="predicted"/>
<organism evidence="2 3">
    <name type="scientific">Kaistella haifensis DSM 19056</name>
    <dbReference type="NCBI Taxonomy" id="1450526"/>
    <lineage>
        <taxon>Bacteria</taxon>
        <taxon>Pseudomonadati</taxon>
        <taxon>Bacteroidota</taxon>
        <taxon>Flavobacteriia</taxon>
        <taxon>Flavobacteriales</taxon>
        <taxon>Weeksellaceae</taxon>
        <taxon>Chryseobacterium group</taxon>
        <taxon>Kaistella</taxon>
    </lineage>
</organism>
<accession>A0A246B8L4</accession>